<proteinExistence type="predicted"/>
<dbReference type="RefSeq" id="WP_043144312.1">
    <property type="nucleotide sequence ID" value="NZ_JSUQ01000015.1"/>
</dbReference>
<comment type="caution">
    <text evidence="1">The sequence shown here is derived from an EMBL/GenBank/DDBJ whole genome shotgun (WGS) entry which is preliminary data.</text>
</comment>
<keyword evidence="2" id="KW-1185">Reference proteome</keyword>
<evidence type="ECO:0000313" key="1">
    <source>
        <dbReference type="EMBL" id="KHQ51753.1"/>
    </source>
</evidence>
<reference evidence="1 2" key="1">
    <citation type="submission" date="2014-10" db="EMBL/GenBank/DDBJ databases">
        <title>Genome sequence of Ponticoccus sp. strain UMTAT08 isolated from clonal culture of toxic dinoflagellate Alexandrium tamiyavanichii.</title>
        <authorList>
            <person name="Gan H.Y."/>
            <person name="Muhd D.-D."/>
            <person name="Mohd Noor M.E."/>
            <person name="Yeong Y.S."/>
            <person name="Usup G."/>
        </authorList>
    </citation>
    <scope>NUCLEOTIDE SEQUENCE [LARGE SCALE GENOMIC DNA]</scope>
    <source>
        <strain evidence="1 2">UMTAT08</strain>
    </source>
</reference>
<dbReference type="Proteomes" id="UP000030960">
    <property type="component" value="Unassembled WGS sequence"/>
</dbReference>
<organism evidence="1 2">
    <name type="scientific">Mameliella alba</name>
    <dbReference type="NCBI Taxonomy" id="561184"/>
    <lineage>
        <taxon>Bacteria</taxon>
        <taxon>Pseudomonadati</taxon>
        <taxon>Pseudomonadota</taxon>
        <taxon>Alphaproteobacteria</taxon>
        <taxon>Rhodobacterales</taxon>
        <taxon>Roseobacteraceae</taxon>
        <taxon>Mameliella</taxon>
    </lineage>
</organism>
<dbReference type="AlphaFoldDB" id="A0A0B3RYD2"/>
<evidence type="ECO:0000313" key="2">
    <source>
        <dbReference type="Proteomes" id="UP000030960"/>
    </source>
</evidence>
<name>A0A0B3RYD2_9RHOB</name>
<sequence length="109" mass="10769">MIVSDQDSDALRIDTTGSNAVQIVGSLFPAVFAEGLKIDANAVTVNILTAGTVAGGGYGNEIIGAETAVDSVVTNAGSVTGDYGFIVFADGTGVSNSGTTPGRSTAALR</sequence>
<accession>A0A0B3RYD2</accession>
<protein>
    <submittedName>
        <fullName evidence="1">Uncharacterized protein</fullName>
    </submittedName>
</protein>
<gene>
    <name evidence="1" type="ORF">OA50_03654</name>
</gene>
<dbReference type="EMBL" id="JSUQ01000015">
    <property type="protein sequence ID" value="KHQ51753.1"/>
    <property type="molecule type" value="Genomic_DNA"/>
</dbReference>